<dbReference type="RefSeq" id="WP_202064020.1">
    <property type="nucleotide sequence ID" value="NZ_JAEQMY010000064.1"/>
</dbReference>
<sequence length="78" mass="8671">MSVMSMRGGWSSVSTAPHDGTPVILWMAQDEAPPSLPEPVGFWTINPAAGVGYWWIFGDPPRFCSDRQIRGWKPILRA</sequence>
<keyword evidence="2" id="KW-1185">Reference proteome</keyword>
<dbReference type="Proteomes" id="UP000605848">
    <property type="component" value="Unassembled WGS sequence"/>
</dbReference>
<name>A0A936ZJI0_9HYPH</name>
<reference evidence="1" key="1">
    <citation type="submission" date="2021-01" db="EMBL/GenBank/DDBJ databases">
        <title>Microvirga sp.</title>
        <authorList>
            <person name="Kim M.K."/>
        </authorList>
    </citation>
    <scope>NUCLEOTIDE SEQUENCE</scope>
    <source>
        <strain evidence="1">5420S-16</strain>
    </source>
</reference>
<evidence type="ECO:0000313" key="2">
    <source>
        <dbReference type="Proteomes" id="UP000605848"/>
    </source>
</evidence>
<proteinExistence type="predicted"/>
<protein>
    <recommendedName>
        <fullName evidence="3">DUF551 domain-containing protein</fullName>
    </recommendedName>
</protein>
<evidence type="ECO:0000313" key="1">
    <source>
        <dbReference type="EMBL" id="MBL0407135.1"/>
    </source>
</evidence>
<comment type="caution">
    <text evidence="1">The sequence shown here is derived from an EMBL/GenBank/DDBJ whole genome shotgun (WGS) entry which is preliminary data.</text>
</comment>
<dbReference type="EMBL" id="JAEQMY010000064">
    <property type="protein sequence ID" value="MBL0407135.1"/>
    <property type="molecule type" value="Genomic_DNA"/>
</dbReference>
<gene>
    <name evidence="1" type="ORF">JKG68_24690</name>
</gene>
<dbReference type="AlphaFoldDB" id="A0A936ZJI0"/>
<accession>A0A936ZJI0</accession>
<evidence type="ECO:0008006" key="3">
    <source>
        <dbReference type="Google" id="ProtNLM"/>
    </source>
</evidence>
<organism evidence="1 2">
    <name type="scientific">Microvirga aerilata</name>
    <dbReference type="NCBI Taxonomy" id="670292"/>
    <lineage>
        <taxon>Bacteria</taxon>
        <taxon>Pseudomonadati</taxon>
        <taxon>Pseudomonadota</taxon>
        <taxon>Alphaproteobacteria</taxon>
        <taxon>Hyphomicrobiales</taxon>
        <taxon>Methylobacteriaceae</taxon>
        <taxon>Microvirga</taxon>
    </lineage>
</organism>